<proteinExistence type="predicted"/>
<name>A0A380YLR7_9BACE</name>
<organism evidence="1 2">
    <name type="scientific">Bacteroides eggerthii</name>
    <dbReference type="NCBI Taxonomy" id="28111"/>
    <lineage>
        <taxon>Bacteria</taxon>
        <taxon>Pseudomonadati</taxon>
        <taxon>Bacteroidota</taxon>
        <taxon>Bacteroidia</taxon>
        <taxon>Bacteroidales</taxon>
        <taxon>Bacteroidaceae</taxon>
        <taxon>Bacteroides</taxon>
    </lineage>
</organism>
<dbReference type="Proteomes" id="UP000254424">
    <property type="component" value="Unassembled WGS sequence"/>
</dbReference>
<reference evidence="1 2" key="1">
    <citation type="submission" date="2018-06" db="EMBL/GenBank/DDBJ databases">
        <authorList>
            <consortium name="Pathogen Informatics"/>
            <person name="Doyle S."/>
        </authorList>
    </citation>
    <scope>NUCLEOTIDE SEQUENCE [LARGE SCALE GENOMIC DNA]</scope>
    <source>
        <strain evidence="1 2">NCTC11155</strain>
    </source>
</reference>
<dbReference type="AlphaFoldDB" id="A0A380YLR7"/>
<dbReference type="RefSeq" id="WP_004291097.1">
    <property type="nucleotide sequence ID" value="NZ_CABKNQ010000018.1"/>
</dbReference>
<evidence type="ECO:0000313" key="1">
    <source>
        <dbReference type="EMBL" id="SUV29086.1"/>
    </source>
</evidence>
<dbReference type="OrthoDB" id="1049670at2"/>
<evidence type="ECO:0000313" key="2">
    <source>
        <dbReference type="Proteomes" id="UP000254424"/>
    </source>
</evidence>
<dbReference type="GeneID" id="93070979"/>
<gene>
    <name evidence="1" type="ORF">NCTC11155_01053</name>
</gene>
<dbReference type="EMBL" id="UFSX01000001">
    <property type="protein sequence ID" value="SUV29086.1"/>
    <property type="molecule type" value="Genomic_DNA"/>
</dbReference>
<protein>
    <submittedName>
        <fullName evidence="1">Uncharacterized protein</fullName>
    </submittedName>
</protein>
<sequence>MSKSKPYEEQKTENQMASEASMMYETARSVDDFVASIPVDFMQKLAEHAIAECKAGRGIPHEQVEDLIDRRMGWK</sequence>
<accession>A0A380YLR7</accession>